<keyword evidence="4" id="KW-1185">Reference proteome</keyword>
<evidence type="ECO:0000313" key="3">
    <source>
        <dbReference type="EMBL" id="RUT09176.1"/>
    </source>
</evidence>
<dbReference type="AlphaFoldDB" id="A0A433VSV6"/>
<evidence type="ECO:0000256" key="1">
    <source>
        <dbReference type="SAM" id="MobiDB-lite"/>
    </source>
</evidence>
<protein>
    <recommendedName>
        <fullName evidence="5">P pilus assembly/Cpx signaling pathway, periplasmic inhibitor/zinc-resistance associated protein</fullName>
    </recommendedName>
</protein>
<name>A0A433VSV6_9CYAN</name>
<keyword evidence="2" id="KW-0732">Signal</keyword>
<feature type="compositionally biased region" description="Low complexity" evidence="1">
    <location>
        <begin position="129"/>
        <end position="142"/>
    </location>
</feature>
<feature type="region of interest" description="Disordered" evidence="1">
    <location>
        <begin position="75"/>
        <end position="100"/>
    </location>
</feature>
<gene>
    <name evidence="3" type="ORF">DSM106972_012290</name>
</gene>
<sequence>MKLKSLSILAGAIALSLTAIPFSANAKPVQQLAQAQQQPAVAPPPQIQLNKKQQDQVRVINAEVRKQIEGVLTKPQREQLKKSLQARRDPQGITQDLKLTPDQGRRLQQIVAGSQKKIFETVLTPQQQNQIRQYYQSQSRQNPGGRPR</sequence>
<evidence type="ECO:0000313" key="4">
    <source>
        <dbReference type="Proteomes" id="UP000271624"/>
    </source>
</evidence>
<feature type="region of interest" description="Disordered" evidence="1">
    <location>
        <begin position="129"/>
        <end position="148"/>
    </location>
</feature>
<dbReference type="OrthoDB" id="516285at2"/>
<reference evidence="3" key="1">
    <citation type="submission" date="2018-12" db="EMBL/GenBank/DDBJ databases">
        <authorList>
            <person name="Will S."/>
            <person name="Neumann-Schaal M."/>
            <person name="Henke P."/>
        </authorList>
    </citation>
    <scope>NUCLEOTIDE SEQUENCE</scope>
    <source>
        <strain evidence="3">PCC 7102</strain>
    </source>
</reference>
<evidence type="ECO:0008006" key="5">
    <source>
        <dbReference type="Google" id="ProtNLM"/>
    </source>
</evidence>
<organism evidence="3 4">
    <name type="scientific">Dulcicalothrix desertica PCC 7102</name>
    <dbReference type="NCBI Taxonomy" id="232991"/>
    <lineage>
        <taxon>Bacteria</taxon>
        <taxon>Bacillati</taxon>
        <taxon>Cyanobacteriota</taxon>
        <taxon>Cyanophyceae</taxon>
        <taxon>Nostocales</taxon>
        <taxon>Calotrichaceae</taxon>
        <taxon>Dulcicalothrix</taxon>
    </lineage>
</organism>
<feature type="compositionally biased region" description="Basic and acidic residues" evidence="1">
    <location>
        <begin position="75"/>
        <end position="90"/>
    </location>
</feature>
<dbReference type="EMBL" id="RSCL01000002">
    <property type="protein sequence ID" value="RUT09176.1"/>
    <property type="molecule type" value="Genomic_DNA"/>
</dbReference>
<feature type="signal peptide" evidence="2">
    <location>
        <begin position="1"/>
        <end position="26"/>
    </location>
</feature>
<reference evidence="3" key="2">
    <citation type="journal article" date="2019" name="Genome Biol. Evol.">
        <title>Day and night: Metabolic profiles and evolutionary relationships of six axenic non-marine cyanobacteria.</title>
        <authorList>
            <person name="Will S.E."/>
            <person name="Henke P."/>
            <person name="Boedeker C."/>
            <person name="Huang S."/>
            <person name="Brinkmann H."/>
            <person name="Rohde M."/>
            <person name="Jarek M."/>
            <person name="Friedl T."/>
            <person name="Seufert S."/>
            <person name="Schumacher M."/>
            <person name="Overmann J."/>
            <person name="Neumann-Schaal M."/>
            <person name="Petersen J."/>
        </authorList>
    </citation>
    <scope>NUCLEOTIDE SEQUENCE [LARGE SCALE GENOMIC DNA]</scope>
    <source>
        <strain evidence="3">PCC 7102</strain>
    </source>
</reference>
<dbReference type="Proteomes" id="UP000271624">
    <property type="component" value="Unassembled WGS sequence"/>
</dbReference>
<comment type="caution">
    <text evidence="3">The sequence shown here is derived from an EMBL/GenBank/DDBJ whole genome shotgun (WGS) entry which is preliminary data.</text>
</comment>
<accession>A0A433VSV6</accession>
<dbReference type="RefSeq" id="WP_127079846.1">
    <property type="nucleotide sequence ID" value="NZ_RSCL01000002.1"/>
</dbReference>
<evidence type="ECO:0000256" key="2">
    <source>
        <dbReference type="SAM" id="SignalP"/>
    </source>
</evidence>
<feature type="chain" id="PRO_5030092602" description="P pilus assembly/Cpx signaling pathway, periplasmic inhibitor/zinc-resistance associated protein" evidence="2">
    <location>
        <begin position="27"/>
        <end position="148"/>
    </location>
</feature>
<proteinExistence type="predicted"/>